<feature type="region of interest" description="Disordered" evidence="10">
    <location>
        <begin position="467"/>
        <end position="490"/>
    </location>
</feature>
<sequence length="512" mass="57967">MVCVMLRRVLSGTLSPLITRRPRKLQRKVSPYLFFALLSTAVLLLYGHLILNTDQGNSIVRMQNAGYQGMEVHARGNNIYQGNFTHGTEESMDQERSGLGKDKNRGNFILNKKENEYQENFITDTKQSKPQKHFSFSSEQTGPQKYSVRDTEKEPQAISFRDKEDRGHIAHPAIAKQEGEAVQPSHGILDDFKDERITSPQQNNLNATRTSTHQPLHRPQFSGALFCTVPEVLPGRLEARRKKAQTACARLHQRLSERRRQELHHGPSSALLSKLRWDTSYHLLYCPIPKVASTTWAWHLLRVAGVEDKEMTSTTSLQALLQHYLPPPSPLYHEIGFLKTALKFIVTRHPYQRLVAAYKAFIKAGWQGESEYSGGWSISHNPEDATSLTFSIFCSHVINTTEHWLHDHKKHPPHPFVMPMTFVCSPCGFQYDVYSKLDTMDIDAVFIAAQCGLSHIINSTLRLSPDSTHKLHPSPAQNRTGAKDDISVKGSGTVVGRDLLEDRTTHPLENIK</sequence>
<keyword evidence="4 9" id="KW-0812">Transmembrane</keyword>
<evidence type="ECO:0000256" key="2">
    <source>
        <dbReference type="ARBA" id="ARBA00006339"/>
    </source>
</evidence>
<keyword evidence="9" id="KW-0735">Signal-anchor</keyword>
<dbReference type="InterPro" id="IPR018011">
    <property type="entry name" value="Carb_sulfotrans_8-10"/>
</dbReference>
<evidence type="ECO:0000256" key="9">
    <source>
        <dbReference type="RuleBase" id="RU364020"/>
    </source>
</evidence>
<name>A0AAE1GHT6_PETCI</name>
<accession>A0AAE1GHT6</accession>
<dbReference type="PANTHER" id="PTHR12137">
    <property type="entry name" value="CARBOHYDRATE SULFOTRANSFERASE"/>
    <property type="match status" value="1"/>
</dbReference>
<evidence type="ECO:0000313" key="12">
    <source>
        <dbReference type="Proteomes" id="UP001286313"/>
    </source>
</evidence>
<dbReference type="GO" id="GO:0000139">
    <property type="term" value="C:Golgi membrane"/>
    <property type="evidence" value="ECO:0007669"/>
    <property type="project" value="UniProtKB-SubCell"/>
</dbReference>
<dbReference type="EC" id="2.8.2.-" evidence="9"/>
<evidence type="ECO:0000313" key="11">
    <source>
        <dbReference type="EMBL" id="KAK3891964.1"/>
    </source>
</evidence>
<feature type="transmembrane region" description="Helical" evidence="9">
    <location>
        <begin position="29"/>
        <end position="51"/>
    </location>
</feature>
<keyword evidence="7 9" id="KW-0472">Membrane</keyword>
<evidence type="ECO:0000256" key="4">
    <source>
        <dbReference type="ARBA" id="ARBA00022692"/>
    </source>
</evidence>
<dbReference type="Pfam" id="PF03567">
    <property type="entry name" value="Sulfotransfer_2"/>
    <property type="match status" value="1"/>
</dbReference>
<keyword evidence="6 9" id="KW-0333">Golgi apparatus</keyword>
<keyword evidence="8 9" id="KW-0325">Glycoprotein</keyword>
<feature type="region of interest" description="Disordered" evidence="10">
    <location>
        <begin position="123"/>
        <end position="157"/>
    </location>
</feature>
<dbReference type="GO" id="GO:0016051">
    <property type="term" value="P:carbohydrate biosynthetic process"/>
    <property type="evidence" value="ECO:0007669"/>
    <property type="project" value="InterPro"/>
</dbReference>
<keyword evidence="3 9" id="KW-0808">Transferase</keyword>
<dbReference type="InterPro" id="IPR005331">
    <property type="entry name" value="Sulfotransferase"/>
</dbReference>
<evidence type="ECO:0000256" key="8">
    <source>
        <dbReference type="ARBA" id="ARBA00023180"/>
    </source>
</evidence>
<reference evidence="11" key="1">
    <citation type="submission" date="2023-10" db="EMBL/GenBank/DDBJ databases">
        <title>Genome assemblies of two species of porcelain crab, Petrolisthes cinctipes and Petrolisthes manimaculis (Anomura: Porcellanidae).</title>
        <authorList>
            <person name="Angst P."/>
        </authorList>
    </citation>
    <scope>NUCLEOTIDE SEQUENCE</scope>
    <source>
        <strain evidence="11">PB745_01</strain>
        <tissue evidence="11">Gill</tissue>
    </source>
</reference>
<proteinExistence type="inferred from homology"/>
<gene>
    <name evidence="11" type="ORF">Pcinc_004178</name>
</gene>
<evidence type="ECO:0000256" key="6">
    <source>
        <dbReference type="ARBA" id="ARBA00023034"/>
    </source>
</evidence>
<feature type="compositionally biased region" description="Basic and acidic residues" evidence="10">
    <location>
        <begin position="147"/>
        <end position="157"/>
    </location>
</feature>
<dbReference type="EMBL" id="JAWQEG010000293">
    <property type="protein sequence ID" value="KAK3891964.1"/>
    <property type="molecule type" value="Genomic_DNA"/>
</dbReference>
<comment type="similarity">
    <text evidence="2 9">Belongs to the sulfotransferase 2 family.</text>
</comment>
<keyword evidence="5 9" id="KW-1133">Transmembrane helix</keyword>
<evidence type="ECO:0000256" key="1">
    <source>
        <dbReference type="ARBA" id="ARBA00004323"/>
    </source>
</evidence>
<dbReference type="PANTHER" id="PTHR12137:SF54">
    <property type="entry name" value="CARBOHYDRATE SULFOTRANSFERASE"/>
    <property type="match status" value="1"/>
</dbReference>
<dbReference type="AlphaFoldDB" id="A0AAE1GHT6"/>
<evidence type="ECO:0000256" key="3">
    <source>
        <dbReference type="ARBA" id="ARBA00022679"/>
    </source>
</evidence>
<evidence type="ECO:0000256" key="5">
    <source>
        <dbReference type="ARBA" id="ARBA00022989"/>
    </source>
</evidence>
<dbReference type="GO" id="GO:0008146">
    <property type="term" value="F:sulfotransferase activity"/>
    <property type="evidence" value="ECO:0007669"/>
    <property type="project" value="InterPro"/>
</dbReference>
<protein>
    <recommendedName>
        <fullName evidence="9">Carbohydrate sulfotransferase</fullName>
        <ecNumber evidence="9">2.8.2.-</ecNumber>
    </recommendedName>
</protein>
<organism evidence="11 12">
    <name type="scientific">Petrolisthes cinctipes</name>
    <name type="common">Flat porcelain crab</name>
    <dbReference type="NCBI Taxonomy" id="88211"/>
    <lineage>
        <taxon>Eukaryota</taxon>
        <taxon>Metazoa</taxon>
        <taxon>Ecdysozoa</taxon>
        <taxon>Arthropoda</taxon>
        <taxon>Crustacea</taxon>
        <taxon>Multicrustacea</taxon>
        <taxon>Malacostraca</taxon>
        <taxon>Eumalacostraca</taxon>
        <taxon>Eucarida</taxon>
        <taxon>Decapoda</taxon>
        <taxon>Pleocyemata</taxon>
        <taxon>Anomura</taxon>
        <taxon>Galatheoidea</taxon>
        <taxon>Porcellanidae</taxon>
        <taxon>Petrolisthes</taxon>
    </lineage>
</organism>
<keyword evidence="12" id="KW-1185">Reference proteome</keyword>
<dbReference type="Proteomes" id="UP001286313">
    <property type="component" value="Unassembled WGS sequence"/>
</dbReference>
<evidence type="ECO:0000256" key="7">
    <source>
        <dbReference type="ARBA" id="ARBA00023136"/>
    </source>
</evidence>
<comment type="subcellular location">
    <subcellularLocation>
        <location evidence="1 9">Golgi apparatus membrane</location>
        <topology evidence="1 9">Single-pass type II membrane protein</topology>
    </subcellularLocation>
</comment>
<evidence type="ECO:0000256" key="10">
    <source>
        <dbReference type="SAM" id="MobiDB-lite"/>
    </source>
</evidence>
<comment type="caution">
    <text evidence="11">The sequence shown here is derived from an EMBL/GenBank/DDBJ whole genome shotgun (WGS) entry which is preliminary data.</text>
</comment>
<feature type="compositionally biased region" description="Polar residues" evidence="10">
    <location>
        <begin position="134"/>
        <end position="144"/>
    </location>
</feature>
<keyword evidence="9" id="KW-0119">Carbohydrate metabolism</keyword>
<feature type="region of interest" description="Disordered" evidence="10">
    <location>
        <begin position="83"/>
        <end position="106"/>
    </location>
</feature>
<feature type="compositionally biased region" description="Basic and acidic residues" evidence="10">
    <location>
        <begin position="87"/>
        <end position="106"/>
    </location>
</feature>